<gene>
    <name evidence="6" type="primary">LOC100832475</name>
    <name evidence="5" type="ORF">BRADI_3g22307v3</name>
</gene>
<dbReference type="Pfam" id="PF16544">
    <property type="entry name" value="STAR_dimer"/>
    <property type="match status" value="1"/>
</dbReference>
<feature type="domain" description="KHDC4/BBP-like KH-domain type I" evidence="4">
    <location>
        <begin position="144"/>
        <end position="191"/>
    </location>
</feature>
<dbReference type="Gene3D" id="3.30.1370.10">
    <property type="entry name" value="K Homology domain, type 1"/>
    <property type="match status" value="1"/>
</dbReference>
<dbReference type="GO" id="GO:0003729">
    <property type="term" value="F:mRNA binding"/>
    <property type="evidence" value="ECO:0000318"/>
    <property type="project" value="GO_Central"/>
</dbReference>
<evidence type="ECO:0008006" key="8">
    <source>
        <dbReference type="Google" id="ProtNLM"/>
    </source>
</evidence>
<evidence type="ECO:0000313" key="5">
    <source>
        <dbReference type="EMBL" id="PNT67184.1"/>
    </source>
</evidence>
<evidence type="ECO:0000256" key="2">
    <source>
        <dbReference type="SAM" id="MobiDB-lite"/>
    </source>
</evidence>
<dbReference type="OrthoDB" id="6777263at2759"/>
<dbReference type="EnsemblPlants" id="PNT67184">
    <property type="protein sequence ID" value="PNT67184"/>
    <property type="gene ID" value="BRADI_3g22307v3"/>
</dbReference>
<proteinExistence type="predicted"/>
<feature type="region of interest" description="Disordered" evidence="2">
    <location>
        <begin position="1"/>
        <end position="22"/>
    </location>
</feature>
<dbReference type="ExpressionAtlas" id="A0A2K2CYS7">
    <property type="expression patterns" value="baseline and differential"/>
</dbReference>
<dbReference type="InterPro" id="IPR055256">
    <property type="entry name" value="KH_1_KHDC4/BBP-like"/>
</dbReference>
<dbReference type="AlphaFoldDB" id="A0A2K2CYS7"/>
<keyword evidence="7" id="KW-1185">Reference proteome</keyword>
<evidence type="ECO:0000259" key="4">
    <source>
        <dbReference type="Pfam" id="PF22675"/>
    </source>
</evidence>
<dbReference type="GO" id="GO:0048024">
    <property type="term" value="P:regulation of mRNA splicing, via spliceosome"/>
    <property type="evidence" value="ECO:0000318"/>
    <property type="project" value="GO_Central"/>
</dbReference>
<name>A0A2K2CYS7_BRADI</name>
<dbReference type="Pfam" id="PF22675">
    <property type="entry name" value="KH-I_KHDC4-BBP"/>
    <property type="match status" value="1"/>
</dbReference>
<dbReference type="GO" id="GO:0005634">
    <property type="term" value="C:nucleus"/>
    <property type="evidence" value="ECO:0000318"/>
    <property type="project" value="GO_Central"/>
</dbReference>
<keyword evidence="1" id="KW-0694">RNA-binding</keyword>
<dbReference type="PANTHER" id="PTHR11208:SF149">
    <property type="entry name" value="K HOMOLOGY DOMAIN-CONTAINING PROTEIN"/>
    <property type="match status" value="1"/>
</dbReference>
<dbReference type="Proteomes" id="UP000008810">
    <property type="component" value="Chromosome 3"/>
</dbReference>
<accession>A0A2K2CYS7</accession>
<evidence type="ECO:0000313" key="6">
    <source>
        <dbReference type="EnsemblPlants" id="PNT67184"/>
    </source>
</evidence>
<dbReference type="EMBL" id="CM000882">
    <property type="protein sequence ID" value="PNT67184.1"/>
    <property type="molecule type" value="Genomic_DNA"/>
</dbReference>
<organism evidence="5">
    <name type="scientific">Brachypodium distachyon</name>
    <name type="common">Purple false brome</name>
    <name type="synonym">Trachynia distachya</name>
    <dbReference type="NCBI Taxonomy" id="15368"/>
    <lineage>
        <taxon>Eukaryota</taxon>
        <taxon>Viridiplantae</taxon>
        <taxon>Streptophyta</taxon>
        <taxon>Embryophyta</taxon>
        <taxon>Tracheophyta</taxon>
        <taxon>Spermatophyta</taxon>
        <taxon>Magnoliopsida</taxon>
        <taxon>Liliopsida</taxon>
        <taxon>Poales</taxon>
        <taxon>Poaceae</taxon>
        <taxon>BOP clade</taxon>
        <taxon>Pooideae</taxon>
        <taxon>Stipodae</taxon>
        <taxon>Brachypodieae</taxon>
        <taxon>Brachypodium</taxon>
    </lineage>
</organism>
<dbReference type="InterPro" id="IPR036612">
    <property type="entry name" value="KH_dom_type_1_sf"/>
</dbReference>
<dbReference type="STRING" id="15368.A0A2K2CYS7"/>
<dbReference type="PANTHER" id="PTHR11208">
    <property type="entry name" value="RNA-BINDING PROTEIN RELATED"/>
    <property type="match status" value="1"/>
</dbReference>
<sequence length="328" mass="36128">MPSSDRYMVCSPSPSTGPHSPHLPLYEHEQYITELLAERQKIGPFVPVLPCTARLLNQEILHVSALLGIHVLDQPGFQHGSPLLNGGAFSNGRPADVNGWAPRFSSERLGIFDSPPSENGLNAQGNSSGFIVKKMMRMDIPTNNYPNFNIVGRLLGPRGNSLKRVEAATSCRVLIRGRGSIKDPARKPHPNQSETAVVHSWSAESLNNSSALGVVSYTYVLLAGLSFSHLLENFMRGRPGYEHLDEPLHLVIKAELPAEIIDARLMQTQEILDDMLKPVDETMEFFKTQQLRELAMINGTLIDDGSQNSGSVSPFRGDLGMKRAKRVN</sequence>
<evidence type="ECO:0000259" key="3">
    <source>
        <dbReference type="Pfam" id="PF16544"/>
    </source>
</evidence>
<evidence type="ECO:0000256" key="1">
    <source>
        <dbReference type="ARBA" id="ARBA00022884"/>
    </source>
</evidence>
<feature type="compositionally biased region" description="Low complexity" evidence="2">
    <location>
        <begin position="11"/>
        <end position="22"/>
    </location>
</feature>
<reference evidence="5 6" key="1">
    <citation type="journal article" date="2010" name="Nature">
        <title>Genome sequencing and analysis of the model grass Brachypodium distachyon.</title>
        <authorList>
            <consortium name="International Brachypodium Initiative"/>
        </authorList>
    </citation>
    <scope>NUCLEOTIDE SEQUENCE [LARGE SCALE GENOMIC DNA]</scope>
    <source>
        <strain evidence="5">Bd21</strain>
        <strain evidence="6">cv. Bd21</strain>
    </source>
</reference>
<feature type="region of interest" description="Disordered" evidence="2">
    <location>
        <begin position="308"/>
        <end position="328"/>
    </location>
</feature>
<feature type="domain" description="STAR protein homodimerisation region" evidence="3">
    <location>
        <begin position="28"/>
        <end position="65"/>
    </location>
</feature>
<dbReference type="SUPFAM" id="SSF54791">
    <property type="entry name" value="Eukaryotic type KH-domain (KH-domain type I)"/>
    <property type="match status" value="2"/>
</dbReference>
<protein>
    <recommendedName>
        <fullName evidence="8">K Homology domain-containing protein</fullName>
    </recommendedName>
</protein>
<dbReference type="InterPro" id="IPR032377">
    <property type="entry name" value="STAR_dimer"/>
</dbReference>
<evidence type="ECO:0000313" key="7">
    <source>
        <dbReference type="Proteomes" id="UP000008810"/>
    </source>
</evidence>
<dbReference type="Gramene" id="PNT67184">
    <property type="protein sequence ID" value="PNT67184"/>
    <property type="gene ID" value="BRADI_3g22307v3"/>
</dbReference>
<reference evidence="5" key="2">
    <citation type="submission" date="2017-06" db="EMBL/GenBank/DDBJ databases">
        <title>WGS assembly of Brachypodium distachyon.</title>
        <authorList>
            <consortium name="The International Brachypodium Initiative"/>
            <person name="Lucas S."/>
            <person name="Harmon-Smith M."/>
            <person name="Lail K."/>
            <person name="Tice H."/>
            <person name="Grimwood J."/>
            <person name="Bruce D."/>
            <person name="Barry K."/>
            <person name="Shu S."/>
            <person name="Lindquist E."/>
            <person name="Wang M."/>
            <person name="Pitluck S."/>
            <person name="Vogel J.P."/>
            <person name="Garvin D.F."/>
            <person name="Mockler T.C."/>
            <person name="Schmutz J."/>
            <person name="Rokhsar D."/>
            <person name="Bevan M.W."/>
        </authorList>
    </citation>
    <scope>NUCLEOTIDE SEQUENCE</scope>
    <source>
        <strain evidence="5">Bd21</strain>
    </source>
</reference>
<dbReference type="InterPro" id="IPR045071">
    <property type="entry name" value="BBP-like"/>
</dbReference>
<reference evidence="6" key="3">
    <citation type="submission" date="2018-08" db="UniProtKB">
        <authorList>
            <consortium name="EnsemblPlants"/>
        </authorList>
    </citation>
    <scope>IDENTIFICATION</scope>
    <source>
        <strain evidence="6">cv. Bd21</strain>
    </source>
</reference>